<dbReference type="RefSeq" id="XP_001748964.1">
    <property type="nucleotide sequence ID" value="XM_001748912.1"/>
</dbReference>
<feature type="domain" description="EF-hand" evidence="9">
    <location>
        <begin position="461"/>
        <end position="496"/>
    </location>
</feature>
<dbReference type="Pfam" id="PF13499">
    <property type="entry name" value="EF-hand_7"/>
    <property type="match status" value="1"/>
</dbReference>
<dbReference type="PANTHER" id="PTHR31018:SF3">
    <property type="entry name" value="RECEPTOR PROTEIN-TYROSINE KINASE"/>
    <property type="match status" value="1"/>
</dbReference>
<dbReference type="Pfam" id="PF01030">
    <property type="entry name" value="Recep_L_domain"/>
    <property type="match status" value="1"/>
</dbReference>
<sequence>MVVAVAALLLVVEGVEETARARFFSGSDGSLHIETLTQEPVYINGVDVLAQLAAQQAQIQSLLQRMECVPSCSASTTGHHGSTTGHHGSTTGHHGSTTGHHDVSTTSPMSTTRPPMTTTRPATTRLTTTTMPDFLGCDLSQLSPVVRHLTKSVRWISCPSLTAQDLSILANLSSINGDLIIKDTQLTNFDYLSKMSFVGGVIEITDNSELTSLNGLSNLFNTAGDDILISSNPKLSVINQLDHLSYVGTLNISNNNALTSISGLDRLHTVHNTLSMNMNPMLTTIAGFMALTVIGASLAINNNANLLQIDGFNTLTRIGEQLNIKDNFDLAEIQGFENLTSVDAYVQVCGNNDLNASYIAKFEDLGNQSAPDHTMGCQASKAVETSEGNKPEAQPEASAAPVEDKPATAEAEPAQTEAEPAQTEAEPAAAAAPAEEPSPEEALKLELLTTEGLQPVYEIITSKDKIMDVWNAADFNGNGGCSLAELDRLVEAKGWEVSKPSLMRAYKHTTLKDGDGDPWVEKKEFAAFLRNLFFYERLWSIFDELDDNDDRRIDLNEFKAGMAKLGSNMSDAQAEAEFGKIDQNGGGKILFKEFCDYIIALSGAPALVIE</sequence>
<dbReference type="SUPFAM" id="SSF52058">
    <property type="entry name" value="L domain-like"/>
    <property type="match status" value="2"/>
</dbReference>
<dbReference type="Proteomes" id="UP000001357">
    <property type="component" value="Unassembled WGS sequence"/>
</dbReference>
<dbReference type="InterPro" id="IPR018247">
    <property type="entry name" value="EF_Hand_1_Ca_BS"/>
</dbReference>
<dbReference type="Gene3D" id="1.10.238.10">
    <property type="entry name" value="EF-hand"/>
    <property type="match status" value="1"/>
</dbReference>
<dbReference type="InterPro" id="IPR036941">
    <property type="entry name" value="Rcpt_L-dom_sf"/>
</dbReference>
<keyword evidence="6" id="KW-0325">Glycoprotein</keyword>
<proteinExistence type="predicted"/>
<evidence type="ECO:0000259" key="9">
    <source>
        <dbReference type="PROSITE" id="PS50222"/>
    </source>
</evidence>
<name>A9V883_MONBE</name>
<evidence type="ECO:0000256" key="8">
    <source>
        <dbReference type="SAM" id="SignalP"/>
    </source>
</evidence>
<dbReference type="Gene3D" id="3.80.20.20">
    <property type="entry name" value="Receptor L-domain"/>
    <property type="match status" value="2"/>
</dbReference>
<dbReference type="InParanoid" id="A9V883"/>
<protein>
    <recommendedName>
        <fullName evidence="9">EF-hand domain-containing protein</fullName>
    </recommendedName>
</protein>
<dbReference type="InterPro" id="IPR051648">
    <property type="entry name" value="CWI-Assembly_Regulator"/>
</dbReference>
<comment type="subcellular location">
    <subcellularLocation>
        <location evidence="1">Secreted</location>
        <location evidence="1">Cell wall</location>
    </subcellularLocation>
</comment>
<evidence type="ECO:0000256" key="3">
    <source>
        <dbReference type="ARBA" id="ARBA00022525"/>
    </source>
</evidence>
<dbReference type="EMBL" id="CH991567">
    <property type="protein sequence ID" value="EDQ86294.1"/>
    <property type="molecule type" value="Genomic_DNA"/>
</dbReference>
<dbReference type="SUPFAM" id="SSF47473">
    <property type="entry name" value="EF-hand"/>
    <property type="match status" value="1"/>
</dbReference>
<dbReference type="STRING" id="81824.A9V883"/>
<evidence type="ECO:0000256" key="5">
    <source>
        <dbReference type="ARBA" id="ARBA00022837"/>
    </source>
</evidence>
<feature type="signal peptide" evidence="8">
    <location>
        <begin position="1"/>
        <end position="21"/>
    </location>
</feature>
<dbReference type="InterPro" id="IPR002048">
    <property type="entry name" value="EF_hand_dom"/>
</dbReference>
<feature type="compositionally biased region" description="Low complexity" evidence="7">
    <location>
        <begin position="75"/>
        <end position="122"/>
    </location>
</feature>
<evidence type="ECO:0000313" key="11">
    <source>
        <dbReference type="Proteomes" id="UP000001357"/>
    </source>
</evidence>
<gene>
    <name evidence="10" type="ORF">MONBRDRAFT_33892</name>
</gene>
<dbReference type="InterPro" id="IPR000494">
    <property type="entry name" value="Rcpt_L-dom"/>
</dbReference>
<dbReference type="GeneID" id="5894254"/>
<evidence type="ECO:0000256" key="6">
    <source>
        <dbReference type="ARBA" id="ARBA00023180"/>
    </source>
</evidence>
<feature type="compositionally biased region" description="Low complexity" evidence="7">
    <location>
        <begin position="408"/>
        <end position="435"/>
    </location>
</feature>
<dbReference type="AlphaFoldDB" id="A9V883"/>
<dbReference type="PANTHER" id="PTHR31018">
    <property type="entry name" value="SPORULATION-SPECIFIC PROTEIN-RELATED"/>
    <property type="match status" value="1"/>
</dbReference>
<keyword evidence="3" id="KW-0964">Secreted</keyword>
<organism evidence="10 11">
    <name type="scientific">Monosiga brevicollis</name>
    <name type="common">Choanoflagellate</name>
    <dbReference type="NCBI Taxonomy" id="81824"/>
    <lineage>
        <taxon>Eukaryota</taxon>
        <taxon>Choanoflagellata</taxon>
        <taxon>Craspedida</taxon>
        <taxon>Salpingoecidae</taxon>
        <taxon>Monosiga</taxon>
    </lineage>
</organism>
<dbReference type="PROSITE" id="PS00018">
    <property type="entry name" value="EF_HAND_1"/>
    <property type="match status" value="1"/>
</dbReference>
<evidence type="ECO:0000256" key="2">
    <source>
        <dbReference type="ARBA" id="ARBA00022512"/>
    </source>
</evidence>
<keyword evidence="2" id="KW-0134">Cell wall</keyword>
<keyword evidence="5" id="KW-0106">Calcium</keyword>
<reference evidence="10 11" key="1">
    <citation type="journal article" date="2008" name="Nature">
        <title>The genome of the choanoflagellate Monosiga brevicollis and the origin of metazoans.</title>
        <authorList>
            <consortium name="JGI Sequencing"/>
            <person name="King N."/>
            <person name="Westbrook M.J."/>
            <person name="Young S.L."/>
            <person name="Kuo A."/>
            <person name="Abedin M."/>
            <person name="Chapman J."/>
            <person name="Fairclough S."/>
            <person name="Hellsten U."/>
            <person name="Isogai Y."/>
            <person name="Letunic I."/>
            <person name="Marr M."/>
            <person name="Pincus D."/>
            <person name="Putnam N."/>
            <person name="Rokas A."/>
            <person name="Wright K.J."/>
            <person name="Zuzow R."/>
            <person name="Dirks W."/>
            <person name="Good M."/>
            <person name="Goodstein D."/>
            <person name="Lemons D."/>
            <person name="Li W."/>
            <person name="Lyons J.B."/>
            <person name="Morris A."/>
            <person name="Nichols S."/>
            <person name="Richter D.J."/>
            <person name="Salamov A."/>
            <person name="Bork P."/>
            <person name="Lim W.A."/>
            <person name="Manning G."/>
            <person name="Miller W.T."/>
            <person name="McGinnis W."/>
            <person name="Shapiro H."/>
            <person name="Tjian R."/>
            <person name="Grigoriev I.V."/>
            <person name="Rokhsar D."/>
        </authorList>
    </citation>
    <scope>NUCLEOTIDE SEQUENCE [LARGE SCALE GENOMIC DNA]</scope>
    <source>
        <strain evidence="11">MX1 / ATCC 50154</strain>
    </source>
</reference>
<keyword evidence="4 8" id="KW-0732">Signal</keyword>
<evidence type="ECO:0000256" key="1">
    <source>
        <dbReference type="ARBA" id="ARBA00004191"/>
    </source>
</evidence>
<dbReference type="GO" id="GO:0005509">
    <property type="term" value="F:calcium ion binding"/>
    <property type="evidence" value="ECO:0007669"/>
    <property type="project" value="InterPro"/>
</dbReference>
<dbReference type="InterPro" id="IPR011992">
    <property type="entry name" value="EF-hand-dom_pair"/>
</dbReference>
<dbReference type="SMART" id="SM00054">
    <property type="entry name" value="EFh"/>
    <property type="match status" value="3"/>
</dbReference>
<feature type="region of interest" description="Disordered" evidence="7">
    <location>
        <begin position="73"/>
        <end position="122"/>
    </location>
</feature>
<dbReference type="KEGG" id="mbr:MONBRDRAFT_33892"/>
<feature type="domain" description="EF-hand" evidence="9">
    <location>
        <begin position="533"/>
        <end position="568"/>
    </location>
</feature>
<evidence type="ECO:0000313" key="10">
    <source>
        <dbReference type="EMBL" id="EDQ86294.1"/>
    </source>
</evidence>
<accession>A9V883</accession>
<evidence type="ECO:0000256" key="7">
    <source>
        <dbReference type="SAM" id="MobiDB-lite"/>
    </source>
</evidence>
<keyword evidence="11" id="KW-1185">Reference proteome</keyword>
<evidence type="ECO:0000256" key="4">
    <source>
        <dbReference type="ARBA" id="ARBA00022729"/>
    </source>
</evidence>
<dbReference type="CDD" id="cd00051">
    <property type="entry name" value="EFh"/>
    <property type="match status" value="1"/>
</dbReference>
<feature type="chain" id="PRO_5002742816" description="EF-hand domain-containing protein" evidence="8">
    <location>
        <begin position="22"/>
        <end position="610"/>
    </location>
</feature>
<dbReference type="PROSITE" id="PS50222">
    <property type="entry name" value="EF_HAND_2"/>
    <property type="match status" value="3"/>
</dbReference>
<feature type="region of interest" description="Disordered" evidence="7">
    <location>
        <begin position="369"/>
        <end position="439"/>
    </location>
</feature>
<feature type="domain" description="EF-hand" evidence="9">
    <location>
        <begin position="569"/>
        <end position="604"/>
    </location>
</feature>